<name>A0A5K7SD71_9BACT</name>
<dbReference type="KEGG" id="anf:AQPE_3736"/>
<protein>
    <submittedName>
        <fullName evidence="1">Uncharacterized protein</fullName>
    </submittedName>
</protein>
<proteinExistence type="predicted"/>
<evidence type="ECO:0000313" key="1">
    <source>
        <dbReference type="EMBL" id="BBE19551.1"/>
    </source>
</evidence>
<evidence type="ECO:0000313" key="2">
    <source>
        <dbReference type="Proteomes" id="UP001193389"/>
    </source>
</evidence>
<dbReference type="Proteomes" id="UP001193389">
    <property type="component" value="Chromosome"/>
</dbReference>
<keyword evidence="2" id="KW-1185">Reference proteome</keyword>
<sequence>MRIDFVRLINDKISDLFPETLIQSPLGLFIVNYIVDFAQ</sequence>
<organism evidence="1 2">
    <name type="scientific">Aquipluma nitroreducens</name>
    <dbReference type="NCBI Taxonomy" id="2010828"/>
    <lineage>
        <taxon>Bacteria</taxon>
        <taxon>Pseudomonadati</taxon>
        <taxon>Bacteroidota</taxon>
        <taxon>Bacteroidia</taxon>
        <taxon>Marinilabiliales</taxon>
        <taxon>Prolixibacteraceae</taxon>
        <taxon>Aquipluma</taxon>
    </lineage>
</organism>
<gene>
    <name evidence="1" type="ORF">AQPE_3736</name>
</gene>
<dbReference type="AlphaFoldDB" id="A0A5K7SD71"/>
<dbReference type="EMBL" id="AP018694">
    <property type="protein sequence ID" value="BBE19551.1"/>
    <property type="molecule type" value="Genomic_DNA"/>
</dbReference>
<accession>A0A5K7SD71</accession>
<reference evidence="1" key="1">
    <citation type="journal article" date="2020" name="Int. J. Syst. Evol. Microbiol.">
        <title>Aquipluma nitroreducens gen. nov. sp. nov., a novel facultatively anaerobic bacterium isolated from a freshwater lake.</title>
        <authorList>
            <person name="Watanabe M."/>
            <person name="Kojima H."/>
            <person name="Fukui M."/>
        </authorList>
    </citation>
    <scope>NUCLEOTIDE SEQUENCE</scope>
    <source>
        <strain evidence="1">MeG22</strain>
    </source>
</reference>